<accession>A0AAV2LG00</accession>
<dbReference type="AlphaFoldDB" id="A0AAV2LG00"/>
<proteinExistence type="predicted"/>
<reference evidence="2 3" key="1">
    <citation type="submission" date="2024-04" db="EMBL/GenBank/DDBJ databases">
        <authorList>
            <person name="Waldvogel A.-M."/>
            <person name="Schoenle A."/>
        </authorList>
    </citation>
    <scope>NUCLEOTIDE SEQUENCE [LARGE SCALE GENOMIC DNA]</scope>
</reference>
<feature type="compositionally biased region" description="Polar residues" evidence="1">
    <location>
        <begin position="49"/>
        <end position="59"/>
    </location>
</feature>
<dbReference type="Proteomes" id="UP001497482">
    <property type="component" value="Chromosome 3"/>
</dbReference>
<evidence type="ECO:0000313" key="3">
    <source>
        <dbReference type="Proteomes" id="UP001497482"/>
    </source>
</evidence>
<feature type="region of interest" description="Disordered" evidence="1">
    <location>
        <begin position="23"/>
        <end position="59"/>
    </location>
</feature>
<keyword evidence="3" id="KW-1185">Reference proteome</keyword>
<protein>
    <submittedName>
        <fullName evidence="2">Uncharacterized protein</fullName>
    </submittedName>
</protein>
<name>A0AAV2LG00_KNICA</name>
<dbReference type="EMBL" id="OZ035825">
    <property type="protein sequence ID" value="CAL1601307.1"/>
    <property type="molecule type" value="Genomic_DNA"/>
</dbReference>
<evidence type="ECO:0000256" key="1">
    <source>
        <dbReference type="SAM" id="MobiDB-lite"/>
    </source>
</evidence>
<evidence type="ECO:0000313" key="2">
    <source>
        <dbReference type="EMBL" id="CAL1601307.1"/>
    </source>
</evidence>
<sequence>MPSEILPVHLSALKLPQADVRHVGGRSRRLPDPGLPFTAGSCVRHQEQRPTQLSPRTNKHSCLSQLSAHEINELTDTQGDGLIPVGLDREMLLYVCEESDAGIYSCSSAD</sequence>
<gene>
    <name evidence="2" type="ORF">KC01_LOCUS29299</name>
</gene>
<organism evidence="2 3">
    <name type="scientific">Knipowitschia caucasica</name>
    <name type="common">Caucasian dwarf goby</name>
    <name type="synonym">Pomatoschistus caucasicus</name>
    <dbReference type="NCBI Taxonomy" id="637954"/>
    <lineage>
        <taxon>Eukaryota</taxon>
        <taxon>Metazoa</taxon>
        <taxon>Chordata</taxon>
        <taxon>Craniata</taxon>
        <taxon>Vertebrata</taxon>
        <taxon>Euteleostomi</taxon>
        <taxon>Actinopterygii</taxon>
        <taxon>Neopterygii</taxon>
        <taxon>Teleostei</taxon>
        <taxon>Neoteleostei</taxon>
        <taxon>Acanthomorphata</taxon>
        <taxon>Gobiaria</taxon>
        <taxon>Gobiiformes</taxon>
        <taxon>Gobioidei</taxon>
        <taxon>Gobiidae</taxon>
        <taxon>Gobiinae</taxon>
        <taxon>Knipowitschia</taxon>
    </lineage>
</organism>